<proteinExistence type="predicted"/>
<evidence type="ECO:0000313" key="3">
    <source>
        <dbReference type="Proteomes" id="UP000193719"/>
    </source>
</evidence>
<reference evidence="2 3" key="1">
    <citation type="submission" date="2016-08" db="EMBL/GenBank/DDBJ databases">
        <title>Genomes of anaerobic fungi encode conserved fungal cellulosomes for biomass hydrolysis.</title>
        <authorList>
            <consortium name="DOE Joint Genome Institute"/>
            <person name="Haitjema C.H."/>
            <person name="Gilmore S.P."/>
            <person name="Henske J.K."/>
            <person name="Solomon K.V."/>
            <person name="De Groot R."/>
            <person name="Kuo A."/>
            <person name="Mondo S.J."/>
            <person name="Salamov A.A."/>
            <person name="Labutti K."/>
            <person name="Zhao Z."/>
            <person name="Chiniquy J."/>
            <person name="Barry K."/>
            <person name="Brewer H.M."/>
            <person name="Purvine S.O."/>
            <person name="Wright A.T."/>
            <person name="Boxma B."/>
            <person name="Van Alen T."/>
            <person name="Hackstein J.H."/>
            <person name="Baker S.E."/>
            <person name="Grigoriev I.V."/>
            <person name="O'Malley M.A."/>
        </authorList>
    </citation>
    <scope>NUCLEOTIDE SEQUENCE [LARGE SCALE GENOMIC DNA]</scope>
    <source>
        <strain evidence="3">finn</strain>
    </source>
</reference>
<dbReference type="EMBL" id="MCFH01000033">
    <property type="protein sequence ID" value="ORX46827.1"/>
    <property type="molecule type" value="Genomic_DNA"/>
</dbReference>
<keyword evidence="3" id="KW-1185">Reference proteome</keyword>
<feature type="compositionally biased region" description="Acidic residues" evidence="1">
    <location>
        <begin position="284"/>
        <end position="326"/>
    </location>
</feature>
<gene>
    <name evidence="2" type="ORF">BCR36DRAFT_584949</name>
</gene>
<reference evidence="2 3" key="2">
    <citation type="submission" date="2016-08" db="EMBL/GenBank/DDBJ databases">
        <title>Pervasive Adenine N6-methylation of Active Genes in Fungi.</title>
        <authorList>
            <consortium name="DOE Joint Genome Institute"/>
            <person name="Mondo S.J."/>
            <person name="Dannebaum R.O."/>
            <person name="Kuo R.C."/>
            <person name="Labutti K."/>
            <person name="Haridas S."/>
            <person name="Kuo A."/>
            <person name="Salamov A."/>
            <person name="Ahrendt S.R."/>
            <person name="Lipzen A."/>
            <person name="Sullivan W."/>
            <person name="Andreopoulos W.B."/>
            <person name="Clum A."/>
            <person name="Lindquist E."/>
            <person name="Daum C."/>
            <person name="Ramamoorthy G.K."/>
            <person name="Gryganskyi A."/>
            <person name="Culley D."/>
            <person name="Magnuson J.K."/>
            <person name="James T.Y."/>
            <person name="O'Malley M.A."/>
            <person name="Stajich J.E."/>
            <person name="Spatafora J.W."/>
            <person name="Visel A."/>
            <person name="Grigoriev I.V."/>
        </authorList>
    </citation>
    <scope>NUCLEOTIDE SEQUENCE [LARGE SCALE GENOMIC DNA]</scope>
    <source>
        <strain evidence="3">finn</strain>
    </source>
</reference>
<evidence type="ECO:0000256" key="1">
    <source>
        <dbReference type="SAM" id="MobiDB-lite"/>
    </source>
</evidence>
<protein>
    <submittedName>
        <fullName evidence="2">Uncharacterized protein</fullName>
    </submittedName>
</protein>
<sequence length="336" mass="39625">MKISTLLEVILCNYCIGVYSNTLNKRENVHNKLTCEMQIEGEKECLYGFTNDLSDQEKIEKCKTLKVDCEFTSDNISYSFRKCNPEQRKDIENLVNKNNEFCNQVLEDFKEKITEMCINDFNEFEKACPGNFNPAEENSKTCEIYNEKDCHNKYDNISKYDEFCDYYGKFDSEDKKYLFREYMDKYENYSVFCDTENTEVEEECKSDLEYYEHCILGEPSKNTEEFKEQCNSFGDYMCQSLYKNPSIVAKECYVLGKFEELNLMKVNDLKWNYYNDNCPKEEPKEPEEPDYEPEFTDLPEDPESTETDETIEVEVTETIESNEDSSNESSSSEESS</sequence>
<evidence type="ECO:0000313" key="2">
    <source>
        <dbReference type="EMBL" id="ORX46827.1"/>
    </source>
</evidence>
<dbReference type="AlphaFoldDB" id="A0A1Y1V417"/>
<comment type="caution">
    <text evidence="2">The sequence shown here is derived from an EMBL/GenBank/DDBJ whole genome shotgun (WGS) entry which is preliminary data.</text>
</comment>
<accession>A0A1Y1V417</accession>
<feature type="compositionally biased region" description="Low complexity" evidence="1">
    <location>
        <begin position="327"/>
        <end position="336"/>
    </location>
</feature>
<name>A0A1Y1V417_9FUNG</name>
<feature type="region of interest" description="Disordered" evidence="1">
    <location>
        <begin position="276"/>
        <end position="336"/>
    </location>
</feature>
<dbReference type="STRING" id="1754191.A0A1Y1V417"/>
<organism evidence="2 3">
    <name type="scientific">Piromyces finnis</name>
    <dbReference type="NCBI Taxonomy" id="1754191"/>
    <lineage>
        <taxon>Eukaryota</taxon>
        <taxon>Fungi</taxon>
        <taxon>Fungi incertae sedis</taxon>
        <taxon>Chytridiomycota</taxon>
        <taxon>Chytridiomycota incertae sedis</taxon>
        <taxon>Neocallimastigomycetes</taxon>
        <taxon>Neocallimastigales</taxon>
        <taxon>Neocallimastigaceae</taxon>
        <taxon>Piromyces</taxon>
    </lineage>
</organism>
<dbReference type="Proteomes" id="UP000193719">
    <property type="component" value="Unassembled WGS sequence"/>
</dbReference>